<dbReference type="EMBL" id="UOGD01000287">
    <property type="protein sequence ID" value="VAX24995.1"/>
    <property type="molecule type" value="Genomic_DNA"/>
</dbReference>
<dbReference type="Pfam" id="PF01782">
    <property type="entry name" value="RimM"/>
    <property type="match status" value="1"/>
</dbReference>
<keyword evidence="3" id="KW-0698">rRNA processing</keyword>
<evidence type="ECO:0000259" key="6">
    <source>
        <dbReference type="Pfam" id="PF24986"/>
    </source>
</evidence>
<dbReference type="PANTHER" id="PTHR33692">
    <property type="entry name" value="RIBOSOME MATURATION FACTOR RIMM"/>
    <property type="match status" value="1"/>
</dbReference>
<dbReference type="PANTHER" id="PTHR33692:SF1">
    <property type="entry name" value="RIBOSOME MATURATION FACTOR RIMM"/>
    <property type="match status" value="1"/>
</dbReference>
<feature type="domain" description="RimM N-terminal" evidence="5">
    <location>
        <begin position="10"/>
        <end position="88"/>
    </location>
</feature>
<accession>A0A3B1D060</accession>
<dbReference type="GO" id="GO:0005840">
    <property type="term" value="C:ribosome"/>
    <property type="evidence" value="ECO:0007669"/>
    <property type="project" value="InterPro"/>
</dbReference>
<evidence type="ECO:0000256" key="4">
    <source>
        <dbReference type="ARBA" id="ARBA00023186"/>
    </source>
</evidence>
<keyword evidence="1" id="KW-0963">Cytoplasm</keyword>
<sequence>MRNLEDYYLIAEIISVFSEDGYVKLKSYSDFPDRFFFLEKIYINIYNGKRLFFVEDVEWVEDFFILKLKNFDSVDHVDFLVGSKIYVDAGSLYPLEEETHYVHDLIGCKVFFNDKFFGKIEDVMHLSSNDVYLVKEGDKERLIPVISELIESININDKVVYLKQDFDEFSDDEN</sequence>
<dbReference type="InterPro" id="IPR056792">
    <property type="entry name" value="PRC_RimM"/>
</dbReference>
<evidence type="ECO:0000256" key="3">
    <source>
        <dbReference type="ARBA" id="ARBA00022552"/>
    </source>
</evidence>
<dbReference type="InterPro" id="IPR011033">
    <property type="entry name" value="PRC_barrel-like_sf"/>
</dbReference>
<feature type="domain" description="Ribosome maturation factor RimM PRC barrel" evidence="6">
    <location>
        <begin position="102"/>
        <end position="163"/>
    </location>
</feature>
<dbReference type="Pfam" id="PF24986">
    <property type="entry name" value="PRC_RimM"/>
    <property type="match status" value="1"/>
</dbReference>
<reference evidence="7" key="1">
    <citation type="submission" date="2018-06" db="EMBL/GenBank/DDBJ databases">
        <authorList>
            <person name="Zhirakovskaya E."/>
        </authorList>
    </citation>
    <scope>NUCLEOTIDE SEQUENCE</scope>
</reference>
<dbReference type="AlphaFoldDB" id="A0A3B1D060"/>
<organism evidence="7">
    <name type="scientific">hydrothermal vent metagenome</name>
    <dbReference type="NCBI Taxonomy" id="652676"/>
    <lineage>
        <taxon>unclassified sequences</taxon>
        <taxon>metagenomes</taxon>
        <taxon>ecological metagenomes</taxon>
    </lineage>
</organism>
<dbReference type="GO" id="GO:0006364">
    <property type="term" value="P:rRNA processing"/>
    <property type="evidence" value="ECO:0007669"/>
    <property type="project" value="UniProtKB-KW"/>
</dbReference>
<dbReference type="NCBIfam" id="TIGR02273">
    <property type="entry name" value="16S_RimM"/>
    <property type="match status" value="1"/>
</dbReference>
<dbReference type="InterPro" id="IPR002676">
    <property type="entry name" value="RimM_N"/>
</dbReference>
<evidence type="ECO:0000256" key="1">
    <source>
        <dbReference type="ARBA" id="ARBA00022490"/>
    </source>
</evidence>
<dbReference type="InterPro" id="IPR011961">
    <property type="entry name" value="RimM"/>
</dbReference>
<dbReference type="InterPro" id="IPR036976">
    <property type="entry name" value="RimM_N_sf"/>
</dbReference>
<gene>
    <name evidence="7" type="ORF">MNBD_IGNAVI01-2151</name>
</gene>
<dbReference type="InterPro" id="IPR009000">
    <property type="entry name" value="Transl_B-barrel_sf"/>
</dbReference>
<dbReference type="GO" id="GO:0043022">
    <property type="term" value="F:ribosome binding"/>
    <property type="evidence" value="ECO:0007669"/>
    <property type="project" value="InterPro"/>
</dbReference>
<protein>
    <recommendedName>
        <fullName evidence="8">16S rRNA processing protein RimM</fullName>
    </recommendedName>
</protein>
<name>A0A3B1D060_9ZZZZ</name>
<evidence type="ECO:0000256" key="2">
    <source>
        <dbReference type="ARBA" id="ARBA00022517"/>
    </source>
</evidence>
<dbReference type="SUPFAM" id="SSF50447">
    <property type="entry name" value="Translation proteins"/>
    <property type="match status" value="1"/>
</dbReference>
<dbReference type="HAMAP" id="MF_00014">
    <property type="entry name" value="Ribosome_mat_RimM"/>
    <property type="match status" value="1"/>
</dbReference>
<evidence type="ECO:0000259" key="5">
    <source>
        <dbReference type="Pfam" id="PF01782"/>
    </source>
</evidence>
<keyword evidence="2" id="KW-0690">Ribosome biogenesis</keyword>
<evidence type="ECO:0008006" key="8">
    <source>
        <dbReference type="Google" id="ProtNLM"/>
    </source>
</evidence>
<dbReference type="Gene3D" id="2.40.30.60">
    <property type="entry name" value="RimM"/>
    <property type="match status" value="1"/>
</dbReference>
<proteinExistence type="inferred from homology"/>
<dbReference type="SUPFAM" id="SSF50346">
    <property type="entry name" value="PRC-barrel domain"/>
    <property type="match status" value="1"/>
</dbReference>
<dbReference type="Gene3D" id="2.30.30.240">
    <property type="entry name" value="PRC-barrel domain"/>
    <property type="match status" value="1"/>
</dbReference>
<evidence type="ECO:0000313" key="7">
    <source>
        <dbReference type="EMBL" id="VAX24995.1"/>
    </source>
</evidence>
<keyword evidence="4" id="KW-0143">Chaperone</keyword>